<name>A0A1T4UIL9_9GAMM</name>
<evidence type="ECO:0000313" key="2">
    <source>
        <dbReference type="EMBL" id="SKA52446.1"/>
    </source>
</evidence>
<evidence type="ECO:0000256" key="1">
    <source>
        <dbReference type="SAM" id="Coils"/>
    </source>
</evidence>
<dbReference type="AlphaFoldDB" id="A0A1T4UIL9"/>
<dbReference type="RefSeq" id="WP_080176008.1">
    <property type="nucleotide sequence ID" value="NZ_AP024856.1"/>
</dbReference>
<gene>
    <name evidence="2" type="ORF">CZ814_03291</name>
</gene>
<proteinExistence type="predicted"/>
<keyword evidence="1" id="KW-0175">Coiled coil</keyword>
<organism evidence="2 3">
    <name type="scientific">Photobacterium toruni</name>
    <dbReference type="NCBI Taxonomy" id="1935446"/>
    <lineage>
        <taxon>Bacteria</taxon>
        <taxon>Pseudomonadati</taxon>
        <taxon>Pseudomonadota</taxon>
        <taxon>Gammaproteobacteria</taxon>
        <taxon>Vibrionales</taxon>
        <taxon>Vibrionaceae</taxon>
        <taxon>Photobacterium</taxon>
    </lineage>
</organism>
<dbReference type="EMBL" id="FUWP01000024">
    <property type="protein sequence ID" value="SKA52446.1"/>
    <property type="molecule type" value="Genomic_DNA"/>
</dbReference>
<dbReference type="Proteomes" id="UP000191116">
    <property type="component" value="Unassembled WGS sequence"/>
</dbReference>
<accession>A0A1T4UIL9</accession>
<evidence type="ECO:0000313" key="3">
    <source>
        <dbReference type="Proteomes" id="UP000191116"/>
    </source>
</evidence>
<sequence length="169" mass="20080">MIDRICGFDSYSVSSEDRYILNSFIKNLKKNFHPYSKLKITSNNNFYFDLTKKDSHTEYKKHSKLIYKSNFKYIDFNLNENGCAVYNDLCDCFNKPVIFYNKEIKKLEDNKKNLINKLKQMEKIDHNINIKNNIKNNIKKEMCKIGKEMAALKALLSSAIFRKKCFQTR</sequence>
<feature type="coiled-coil region" evidence="1">
    <location>
        <begin position="97"/>
        <end position="124"/>
    </location>
</feature>
<reference evidence="2 3" key="1">
    <citation type="submission" date="2017-02" db="EMBL/GenBank/DDBJ databases">
        <authorList>
            <person name="Peterson S.W."/>
        </authorList>
    </citation>
    <scope>NUCLEOTIDE SEQUENCE [LARGE SCALE GENOMIC DNA]</scope>
    <source>
        <strain evidence="2 3">CECT 9189</strain>
    </source>
</reference>
<protein>
    <submittedName>
        <fullName evidence="2">Uncharacterized protein</fullName>
    </submittedName>
</protein>